<keyword evidence="3" id="KW-1185">Reference proteome</keyword>
<accession>A0ABX1W667</accession>
<evidence type="ECO:0000259" key="1">
    <source>
        <dbReference type="Pfam" id="PF05569"/>
    </source>
</evidence>
<dbReference type="CDD" id="cd07341">
    <property type="entry name" value="M56_BlaR1_MecR1_like"/>
    <property type="match status" value="1"/>
</dbReference>
<evidence type="ECO:0000313" key="2">
    <source>
        <dbReference type="EMBL" id="NNU34490.1"/>
    </source>
</evidence>
<name>A0ABX1W667_9SPHI</name>
<reference evidence="2 3" key="1">
    <citation type="submission" date="2020-05" db="EMBL/GenBank/DDBJ databases">
        <authorList>
            <person name="Khan S.A."/>
            <person name="Jeon C.O."/>
            <person name="Chun B.H."/>
        </authorList>
    </citation>
    <scope>NUCLEOTIDE SEQUENCE [LARGE SCALE GENOMIC DNA]</scope>
    <source>
        <strain evidence="2 3">S1162</strain>
    </source>
</reference>
<dbReference type="Gene3D" id="3.30.2010.10">
    <property type="entry name" value="Metalloproteases ('zincins'), catalytic domain"/>
    <property type="match status" value="1"/>
</dbReference>
<dbReference type="PANTHER" id="PTHR34978:SF3">
    <property type="entry name" value="SLR0241 PROTEIN"/>
    <property type="match status" value="1"/>
</dbReference>
<organism evidence="2 3">
    <name type="scientific">Mucilaginibacter humi</name>
    <dbReference type="NCBI Taxonomy" id="2732510"/>
    <lineage>
        <taxon>Bacteria</taxon>
        <taxon>Pseudomonadati</taxon>
        <taxon>Bacteroidota</taxon>
        <taxon>Sphingobacteriia</taxon>
        <taxon>Sphingobacteriales</taxon>
        <taxon>Sphingobacteriaceae</taxon>
        <taxon>Mucilaginibacter</taxon>
    </lineage>
</organism>
<gene>
    <name evidence="2" type="ORF">HK413_10890</name>
</gene>
<sequence>MGKHSLAIKQTISLLESGLTKAPMVIGNLKPVILMPIGLLTALTTAEVEAILVHELAHIKRRDYLVNLLQSLMEIVFFFNPAVLWVSQLIKAERENCCDDLAPAQSSDKVSYVRALLSCEEYQQSVPAYVMAFPGGNGSLFDRVKRIAGNRNHSLNLLEKTMLAICLVVSGLCMSAYAEKENIKRTVHEVVRAIQHIKGEVAPSPQSITKQTQLAENQKIQQANPLILSAEMPTLHDAVTTQIPDTDAIVHSKPGSLSPLSRLSNDSTNFINAKARWKNAVNEMVKDGLIKNRDNNSYHINENEFIINGVKQPEDVRVKYLQLFQTPVTVNKNVDTKINVNADVKINVNTNVDYRLDTLRNSSSMNFKSKNGERSTYNTNTTMLYKPSRVTYSTTAPYKPDTANKKSIYNKYPIELRRKVTGEDKGKFRRTFDSLGKIDNKLELNKLRLKLNIPNIADALYNAGLIKDKTKFTGQLTNDALIVNGVKQSEANHQLILKKYQKKPGDTVNLSFTYPGEK</sequence>
<protein>
    <submittedName>
        <fullName evidence="2">M56 family metallopeptidase</fullName>
    </submittedName>
</protein>
<dbReference type="PANTHER" id="PTHR34978">
    <property type="entry name" value="POSSIBLE SENSOR-TRANSDUCER PROTEIN BLAR"/>
    <property type="match status" value="1"/>
</dbReference>
<dbReference type="EMBL" id="JABFCR010000049">
    <property type="protein sequence ID" value="NNU34490.1"/>
    <property type="molecule type" value="Genomic_DNA"/>
</dbReference>
<dbReference type="InterPro" id="IPR052173">
    <property type="entry name" value="Beta-lactam_resp_regulator"/>
</dbReference>
<evidence type="ECO:0000313" key="3">
    <source>
        <dbReference type="Proteomes" id="UP000566071"/>
    </source>
</evidence>
<comment type="caution">
    <text evidence="2">The sequence shown here is derived from an EMBL/GenBank/DDBJ whole genome shotgun (WGS) entry which is preliminary data.</text>
</comment>
<feature type="domain" description="Peptidase M56" evidence="1">
    <location>
        <begin position="2"/>
        <end position="145"/>
    </location>
</feature>
<dbReference type="Pfam" id="PF05569">
    <property type="entry name" value="Peptidase_M56"/>
    <property type="match status" value="1"/>
</dbReference>
<proteinExistence type="predicted"/>
<dbReference type="Proteomes" id="UP000566071">
    <property type="component" value="Unassembled WGS sequence"/>
</dbReference>
<dbReference type="InterPro" id="IPR008756">
    <property type="entry name" value="Peptidase_M56"/>
</dbReference>